<comment type="caution">
    <text evidence="1">The sequence shown here is derived from an EMBL/GenBank/DDBJ whole genome shotgun (WGS) entry which is preliminary data.</text>
</comment>
<accession>A0A0B2BWP0</accession>
<evidence type="ECO:0000313" key="1">
    <source>
        <dbReference type="EMBL" id="KHL24230.1"/>
    </source>
</evidence>
<keyword evidence="2" id="KW-1185">Reference proteome</keyword>
<dbReference type="EMBL" id="JTDN01000003">
    <property type="protein sequence ID" value="KHL24230.1"/>
    <property type="molecule type" value="Genomic_DNA"/>
</dbReference>
<name>A0A0B2BWP0_9SPHN</name>
<organism evidence="1 2">
    <name type="scientific">Croceibacterium mercuriale</name>
    <dbReference type="NCBI Taxonomy" id="1572751"/>
    <lineage>
        <taxon>Bacteria</taxon>
        <taxon>Pseudomonadati</taxon>
        <taxon>Pseudomonadota</taxon>
        <taxon>Alphaproteobacteria</taxon>
        <taxon>Sphingomonadales</taxon>
        <taxon>Erythrobacteraceae</taxon>
        <taxon>Croceibacterium</taxon>
    </lineage>
</organism>
<sequence>MTVARLLEEQERSVALLHIARMDQKLQGTTINIDDCVPLTRHDFLAGVVATWPGGFGGLDRLAFNDRWLRRRFPGFAGRSVSTSAWFRL</sequence>
<dbReference type="Proteomes" id="UP000030988">
    <property type="component" value="Unassembled WGS sequence"/>
</dbReference>
<evidence type="ECO:0000313" key="2">
    <source>
        <dbReference type="Proteomes" id="UP000030988"/>
    </source>
</evidence>
<gene>
    <name evidence="1" type="ORF">PK98_14690</name>
</gene>
<proteinExistence type="predicted"/>
<reference evidence="1 2" key="1">
    <citation type="submission" date="2014-11" db="EMBL/GenBank/DDBJ databases">
        <title>Draft genome sequence of Kirrobacter mercurialis.</title>
        <authorList>
            <person name="Coil D.A."/>
            <person name="Eisen J.A."/>
        </authorList>
    </citation>
    <scope>NUCLEOTIDE SEQUENCE [LARGE SCALE GENOMIC DNA]</scope>
    <source>
        <strain evidence="1 2">Coronado</strain>
    </source>
</reference>
<dbReference type="AlphaFoldDB" id="A0A0B2BWP0"/>
<protein>
    <submittedName>
        <fullName evidence="1">Uncharacterized protein</fullName>
    </submittedName>
</protein>